<keyword evidence="3" id="KW-1185">Reference proteome</keyword>
<protein>
    <submittedName>
        <fullName evidence="2">Retinoic acid-induced 3</fullName>
    </submittedName>
</protein>
<proteinExistence type="predicted"/>
<dbReference type="Proteomes" id="UP000283530">
    <property type="component" value="Unassembled WGS sequence"/>
</dbReference>
<feature type="compositionally biased region" description="Basic and acidic residues" evidence="1">
    <location>
        <begin position="57"/>
        <end position="68"/>
    </location>
</feature>
<evidence type="ECO:0000313" key="3">
    <source>
        <dbReference type="Proteomes" id="UP000283530"/>
    </source>
</evidence>
<comment type="caution">
    <text evidence="2">The sequence shown here is derived from an EMBL/GenBank/DDBJ whole genome shotgun (WGS) entry which is preliminary data.</text>
</comment>
<evidence type="ECO:0000256" key="1">
    <source>
        <dbReference type="SAM" id="MobiDB-lite"/>
    </source>
</evidence>
<evidence type="ECO:0000313" key="2">
    <source>
        <dbReference type="EMBL" id="RWR74861.1"/>
    </source>
</evidence>
<dbReference type="OrthoDB" id="1876721at2759"/>
<name>A0A3S3PXN9_9MAGN</name>
<accession>A0A3S3PXN9</accession>
<dbReference type="PANTHER" id="PTHR36791">
    <property type="entry name" value="OS03G0363400 PROTEIN"/>
    <property type="match status" value="1"/>
</dbReference>
<dbReference type="InterPro" id="IPR005358">
    <property type="entry name" value="Puta_zinc/iron-chelating_dom"/>
</dbReference>
<dbReference type="PANTHER" id="PTHR36791:SF2">
    <property type="entry name" value="OS03G0363400 PROTEIN"/>
    <property type="match status" value="1"/>
</dbReference>
<dbReference type="STRING" id="337451.A0A3S3PXN9"/>
<feature type="region of interest" description="Disordered" evidence="1">
    <location>
        <begin position="47"/>
        <end position="68"/>
    </location>
</feature>
<reference evidence="2 3" key="1">
    <citation type="journal article" date="2019" name="Nat. Plants">
        <title>Stout camphor tree genome fills gaps in understanding of flowering plant genome evolution.</title>
        <authorList>
            <person name="Chaw S.M."/>
            <person name="Liu Y.C."/>
            <person name="Wu Y.W."/>
            <person name="Wang H.Y."/>
            <person name="Lin C.I."/>
            <person name="Wu C.S."/>
            <person name="Ke H.M."/>
            <person name="Chang L.Y."/>
            <person name="Hsu C.Y."/>
            <person name="Yang H.T."/>
            <person name="Sudianto E."/>
            <person name="Hsu M.H."/>
            <person name="Wu K.P."/>
            <person name="Wang L.N."/>
            <person name="Leebens-Mack J.H."/>
            <person name="Tsai I.J."/>
        </authorList>
    </citation>
    <scope>NUCLEOTIDE SEQUENCE [LARGE SCALE GENOMIC DNA]</scope>
    <source>
        <strain evidence="3">cv. Chaw 1501</strain>
        <tissue evidence="2">Young leaves</tissue>
    </source>
</reference>
<dbReference type="EMBL" id="QPKB01000001">
    <property type="protein sequence ID" value="RWR74861.1"/>
    <property type="molecule type" value="Genomic_DNA"/>
</dbReference>
<dbReference type="AlphaFoldDB" id="A0A3S3PXN9"/>
<gene>
    <name evidence="2" type="ORF">CKAN_00321200</name>
</gene>
<dbReference type="Pfam" id="PF03692">
    <property type="entry name" value="CxxCxxCC"/>
    <property type="match status" value="1"/>
</dbReference>
<organism evidence="2 3">
    <name type="scientific">Cinnamomum micranthum f. kanehirae</name>
    <dbReference type="NCBI Taxonomy" id="337451"/>
    <lineage>
        <taxon>Eukaryota</taxon>
        <taxon>Viridiplantae</taxon>
        <taxon>Streptophyta</taxon>
        <taxon>Embryophyta</taxon>
        <taxon>Tracheophyta</taxon>
        <taxon>Spermatophyta</taxon>
        <taxon>Magnoliopsida</taxon>
        <taxon>Magnoliidae</taxon>
        <taxon>Laurales</taxon>
        <taxon>Lauraceae</taxon>
        <taxon>Cinnamomum</taxon>
    </lineage>
</organism>
<sequence length="176" mass="19980">MSIQCCIARPSHRCLLKCRNEYITEARHLLKQNSPMSCSITLPASCGPRRGKGKASKAKDRSRGSAGFGRERKELWSCSQGCGACCKLDKGPAFATPEEIFDDPDHVKLYRSMIGTDGWCIHFEKTTRTCSIYQGRPYFCCVEPKVFEELYGINEKKFNKEACRCDTFLLVTTFFF</sequence>